<evidence type="ECO:0000256" key="7">
    <source>
        <dbReference type="ARBA" id="ARBA00023136"/>
    </source>
</evidence>
<keyword evidence="6 9" id="KW-1133">Transmembrane helix</keyword>
<evidence type="ECO:0000256" key="8">
    <source>
        <dbReference type="SAM" id="MobiDB-lite"/>
    </source>
</evidence>
<keyword evidence="7 9" id="KW-0472">Membrane</keyword>
<sequence>MYIPPIPFPPDSIRPVPARVSGLVIGVVFLLFVGVWFGSPGIRSLIHSDEGRYAALALEMARSGDWITPRLNGFLYFEKPAFQYWMGALSFRAFGISEFSARLWPGVAGFLTVASVGYTAHRLWGAESGLRALAICGSTTDRRQQPLPDARRRADAVPDARAVCRAAGRMQRCRPIGSPPLDLGRMGRHGRRCAEQGAGGRRHSRLRPSAGECPAS</sequence>
<protein>
    <recommendedName>
        <fullName evidence="12">Glycosyltransferase RgtA/B/C/D-like domain-containing protein</fullName>
    </recommendedName>
</protein>
<evidence type="ECO:0000256" key="2">
    <source>
        <dbReference type="ARBA" id="ARBA00022475"/>
    </source>
</evidence>
<evidence type="ECO:0000256" key="9">
    <source>
        <dbReference type="SAM" id="Phobius"/>
    </source>
</evidence>
<evidence type="ECO:0008006" key="12">
    <source>
        <dbReference type="Google" id="ProtNLM"/>
    </source>
</evidence>
<accession>A0ABX6P2X9</accession>
<reference evidence="10 11" key="1">
    <citation type="submission" date="2020-05" db="EMBL/GenBank/DDBJ databases">
        <title>Ramlibacter rhizophilus sp. nov., isolated from rhizosphere soil of national flower Mugunghwa from South Korea.</title>
        <authorList>
            <person name="Zheng-Fei Y."/>
            <person name="Huan T."/>
        </authorList>
    </citation>
    <scope>NUCLEOTIDE SEQUENCE [LARGE SCALE GENOMIC DNA]</scope>
    <source>
        <strain evidence="10 11">H242</strain>
    </source>
</reference>
<dbReference type="EMBL" id="CP053418">
    <property type="protein sequence ID" value="QJW83957.1"/>
    <property type="molecule type" value="Genomic_DNA"/>
</dbReference>
<evidence type="ECO:0000313" key="11">
    <source>
        <dbReference type="Proteomes" id="UP000500826"/>
    </source>
</evidence>
<feature type="transmembrane region" description="Helical" evidence="9">
    <location>
        <begin position="20"/>
        <end position="38"/>
    </location>
</feature>
<keyword evidence="11" id="KW-1185">Reference proteome</keyword>
<keyword evidence="3" id="KW-0328">Glycosyltransferase</keyword>
<evidence type="ECO:0000256" key="4">
    <source>
        <dbReference type="ARBA" id="ARBA00022679"/>
    </source>
</evidence>
<evidence type="ECO:0000256" key="3">
    <source>
        <dbReference type="ARBA" id="ARBA00022676"/>
    </source>
</evidence>
<name>A0ABX6P2X9_9BURK</name>
<keyword evidence="5 9" id="KW-0812">Transmembrane</keyword>
<dbReference type="PANTHER" id="PTHR33908:SF3">
    <property type="entry name" value="UNDECAPRENYL PHOSPHATE-ALPHA-4-AMINO-4-DEOXY-L-ARABINOSE ARABINOSYL TRANSFERASE"/>
    <property type="match status" value="1"/>
</dbReference>
<evidence type="ECO:0000256" key="5">
    <source>
        <dbReference type="ARBA" id="ARBA00022692"/>
    </source>
</evidence>
<evidence type="ECO:0000256" key="6">
    <source>
        <dbReference type="ARBA" id="ARBA00022989"/>
    </source>
</evidence>
<dbReference type="Proteomes" id="UP000500826">
    <property type="component" value="Chromosome"/>
</dbReference>
<dbReference type="InterPro" id="IPR050297">
    <property type="entry name" value="LipidA_mod_glycosyltrf_83"/>
</dbReference>
<feature type="region of interest" description="Disordered" evidence="8">
    <location>
        <begin position="177"/>
        <end position="216"/>
    </location>
</feature>
<gene>
    <name evidence="10" type="ORF">HK414_08305</name>
</gene>
<comment type="subcellular location">
    <subcellularLocation>
        <location evidence="1">Cell membrane</location>
        <topology evidence="1">Multi-pass membrane protein</topology>
    </subcellularLocation>
</comment>
<proteinExistence type="predicted"/>
<keyword evidence="2" id="KW-1003">Cell membrane</keyword>
<evidence type="ECO:0000256" key="1">
    <source>
        <dbReference type="ARBA" id="ARBA00004651"/>
    </source>
</evidence>
<evidence type="ECO:0000313" key="10">
    <source>
        <dbReference type="EMBL" id="QJW83957.1"/>
    </source>
</evidence>
<dbReference type="PANTHER" id="PTHR33908">
    <property type="entry name" value="MANNOSYLTRANSFERASE YKCB-RELATED"/>
    <property type="match status" value="1"/>
</dbReference>
<organism evidence="10 11">
    <name type="scientific">Ramlibacter terrae</name>
    <dbReference type="NCBI Taxonomy" id="2732511"/>
    <lineage>
        <taxon>Bacteria</taxon>
        <taxon>Pseudomonadati</taxon>
        <taxon>Pseudomonadota</taxon>
        <taxon>Betaproteobacteria</taxon>
        <taxon>Burkholderiales</taxon>
        <taxon>Comamonadaceae</taxon>
        <taxon>Ramlibacter</taxon>
    </lineage>
</organism>
<keyword evidence="4" id="KW-0808">Transferase</keyword>